<dbReference type="PANTHER" id="PTHR30231">
    <property type="entry name" value="DNA POLYMERASE III SUBUNIT EPSILON"/>
    <property type="match status" value="1"/>
</dbReference>
<dbReference type="InterPro" id="IPR036397">
    <property type="entry name" value="RNaseH_sf"/>
</dbReference>
<keyword evidence="4 9" id="KW-0269">Exonuclease</keyword>
<dbReference type="InterPro" id="IPR013520">
    <property type="entry name" value="Ribonucl_H"/>
</dbReference>
<keyword evidence="3" id="KW-0378">Hydrolase</keyword>
<evidence type="ECO:0000259" key="8">
    <source>
        <dbReference type="SMART" id="SM00479"/>
    </source>
</evidence>
<dbReference type="InterPro" id="IPR006054">
    <property type="entry name" value="DnaQ"/>
</dbReference>
<comment type="function">
    <text evidence="5">DNA polymerase III is a complex, multichain enzyme responsible for most of the replicative synthesis in bacteria. The epsilon subunit contain the editing function and is a proofreading 3'-5' exonuclease.</text>
</comment>
<dbReference type="GO" id="GO:0003887">
    <property type="term" value="F:DNA-directed DNA polymerase activity"/>
    <property type="evidence" value="ECO:0007669"/>
    <property type="project" value="UniProtKB-EC"/>
</dbReference>
<evidence type="ECO:0000256" key="6">
    <source>
        <dbReference type="ARBA" id="ARBA00026073"/>
    </source>
</evidence>
<dbReference type="GO" id="GO:0006260">
    <property type="term" value="P:DNA replication"/>
    <property type="evidence" value="ECO:0007669"/>
    <property type="project" value="InterPro"/>
</dbReference>
<proteinExistence type="predicted"/>
<dbReference type="Pfam" id="PF00929">
    <property type="entry name" value="RNase_T"/>
    <property type="match status" value="1"/>
</dbReference>
<keyword evidence="10" id="KW-1185">Reference proteome</keyword>
<dbReference type="RefSeq" id="WP_124936944.1">
    <property type="nucleotide sequence ID" value="NZ_RJVQ01000003.1"/>
</dbReference>
<organism evidence="9 10">
    <name type="scientific">Vibrio viridaestus</name>
    <dbReference type="NCBI Taxonomy" id="2487322"/>
    <lineage>
        <taxon>Bacteria</taxon>
        <taxon>Pseudomonadati</taxon>
        <taxon>Pseudomonadota</taxon>
        <taxon>Gammaproteobacteria</taxon>
        <taxon>Vibrionales</taxon>
        <taxon>Vibrionaceae</taxon>
        <taxon>Vibrio</taxon>
    </lineage>
</organism>
<gene>
    <name evidence="9" type="ORF">EES38_09545</name>
</gene>
<protein>
    <recommendedName>
        <fullName evidence="1">DNA-directed DNA polymerase</fullName>
        <ecNumber evidence="1">2.7.7.7</ecNumber>
    </recommendedName>
</protein>
<dbReference type="OrthoDB" id="5497329at2"/>
<name>A0A3N9TGS3_9VIBR</name>
<dbReference type="SUPFAM" id="SSF53098">
    <property type="entry name" value="Ribonuclease H-like"/>
    <property type="match status" value="1"/>
</dbReference>
<dbReference type="EC" id="2.7.7.7" evidence="1"/>
<comment type="subunit">
    <text evidence="6">DNA polymerase III contains a core (composed of alpha, epsilon and theta chains) that associates with a tau subunit. This core dimerizes to form the POLIII' complex. PolIII' associates with the gamma complex (composed of gamma, delta, delta', psi and chi chains) and with the beta chain to form the complete DNA polymerase III complex.</text>
</comment>
<feature type="domain" description="Exonuclease" evidence="8">
    <location>
        <begin position="49"/>
        <end position="230"/>
    </location>
</feature>
<dbReference type="Gene3D" id="3.30.420.10">
    <property type="entry name" value="Ribonuclease H-like superfamily/Ribonuclease H"/>
    <property type="match status" value="1"/>
</dbReference>
<dbReference type="NCBIfam" id="NF006602">
    <property type="entry name" value="PRK09146.1"/>
    <property type="match status" value="1"/>
</dbReference>
<dbReference type="Proteomes" id="UP000281112">
    <property type="component" value="Unassembled WGS sequence"/>
</dbReference>
<evidence type="ECO:0000313" key="9">
    <source>
        <dbReference type="EMBL" id="RQW63481.1"/>
    </source>
</evidence>
<evidence type="ECO:0000313" key="10">
    <source>
        <dbReference type="Proteomes" id="UP000281112"/>
    </source>
</evidence>
<evidence type="ECO:0000256" key="5">
    <source>
        <dbReference type="ARBA" id="ARBA00025483"/>
    </source>
</evidence>
<dbReference type="NCBIfam" id="TIGR00573">
    <property type="entry name" value="dnaq"/>
    <property type="match status" value="1"/>
</dbReference>
<evidence type="ECO:0000256" key="3">
    <source>
        <dbReference type="ARBA" id="ARBA00022801"/>
    </source>
</evidence>
<evidence type="ECO:0000256" key="2">
    <source>
        <dbReference type="ARBA" id="ARBA00022722"/>
    </source>
</evidence>
<dbReference type="FunFam" id="3.30.420.10:FF:000045">
    <property type="entry name" value="3'-5' exonuclease DinG"/>
    <property type="match status" value="1"/>
</dbReference>
<dbReference type="AlphaFoldDB" id="A0A3N9TGS3"/>
<dbReference type="GO" id="GO:0003677">
    <property type="term" value="F:DNA binding"/>
    <property type="evidence" value="ECO:0007669"/>
    <property type="project" value="InterPro"/>
</dbReference>
<dbReference type="EMBL" id="RJVQ01000003">
    <property type="protein sequence ID" value="RQW63481.1"/>
    <property type="molecule type" value="Genomic_DNA"/>
</dbReference>
<evidence type="ECO:0000256" key="4">
    <source>
        <dbReference type="ARBA" id="ARBA00022839"/>
    </source>
</evidence>
<dbReference type="InterPro" id="IPR012337">
    <property type="entry name" value="RNaseH-like_sf"/>
</dbReference>
<sequence>MGLFSLFKPPIIDWPSKYAAREQRSDNTLLTSFYSSGLPAPTTPIEEIEFLAIDLETTGLNSQKDDIISIGVVPFTLDRVYLGHAREWMVKPRRKLSEESIVIHGITHSDIANAPDFTEIFPDLLKMMEGRIMVVHYLEIERTFLDKVFKSRVGEGFEFPVIDTMNIEEKVLKKSQKGFFNFRNSPEKISTRLALSRRRYGLPNYPPHHALTDAIATAELLQAQIAHYFNAKQEISQFWL</sequence>
<dbReference type="PANTHER" id="PTHR30231:SF4">
    <property type="entry name" value="PROTEIN NEN2"/>
    <property type="match status" value="1"/>
</dbReference>
<reference evidence="9 10" key="1">
    <citation type="submission" date="2018-11" db="EMBL/GenBank/DDBJ databases">
        <title>Vibrio LJC006 sp. nov., isolated from seawater during the bloom of the enteromorpha.</title>
        <authorList>
            <person name="Liang J."/>
        </authorList>
    </citation>
    <scope>NUCLEOTIDE SEQUENCE [LARGE SCALE GENOMIC DNA]</scope>
    <source>
        <strain evidence="9 10">LJC006</strain>
    </source>
</reference>
<comment type="catalytic activity">
    <reaction evidence="7">
        <text>DNA(n) + a 2'-deoxyribonucleoside 5'-triphosphate = DNA(n+1) + diphosphate</text>
        <dbReference type="Rhea" id="RHEA:22508"/>
        <dbReference type="Rhea" id="RHEA-COMP:17339"/>
        <dbReference type="Rhea" id="RHEA-COMP:17340"/>
        <dbReference type="ChEBI" id="CHEBI:33019"/>
        <dbReference type="ChEBI" id="CHEBI:61560"/>
        <dbReference type="ChEBI" id="CHEBI:173112"/>
        <dbReference type="EC" id="2.7.7.7"/>
    </reaction>
</comment>
<dbReference type="CDD" id="cd06127">
    <property type="entry name" value="DEDDh"/>
    <property type="match status" value="1"/>
</dbReference>
<accession>A0A3N9TGS3</accession>
<dbReference type="SMART" id="SM00479">
    <property type="entry name" value="EXOIII"/>
    <property type="match status" value="1"/>
</dbReference>
<evidence type="ECO:0000256" key="7">
    <source>
        <dbReference type="ARBA" id="ARBA00049244"/>
    </source>
</evidence>
<dbReference type="GO" id="GO:0005829">
    <property type="term" value="C:cytosol"/>
    <property type="evidence" value="ECO:0007669"/>
    <property type="project" value="TreeGrafter"/>
</dbReference>
<evidence type="ECO:0000256" key="1">
    <source>
        <dbReference type="ARBA" id="ARBA00012417"/>
    </source>
</evidence>
<keyword evidence="2" id="KW-0540">Nuclease</keyword>
<comment type="caution">
    <text evidence="9">The sequence shown here is derived from an EMBL/GenBank/DDBJ whole genome shotgun (WGS) entry which is preliminary data.</text>
</comment>
<dbReference type="GO" id="GO:0008408">
    <property type="term" value="F:3'-5' exonuclease activity"/>
    <property type="evidence" value="ECO:0007669"/>
    <property type="project" value="TreeGrafter"/>
</dbReference>